<dbReference type="Pfam" id="PF01361">
    <property type="entry name" value="Tautomerase"/>
    <property type="match status" value="1"/>
</dbReference>
<feature type="domain" description="4-oxalocrotonate tautomerase-like" evidence="5">
    <location>
        <begin position="18"/>
        <end position="74"/>
    </location>
</feature>
<evidence type="ECO:0000313" key="7">
    <source>
        <dbReference type="Proteomes" id="UP000308430"/>
    </source>
</evidence>
<comment type="similarity">
    <text evidence="1 4">Belongs to the 4-oxalocrotonate tautomerase family.</text>
</comment>
<evidence type="ECO:0000256" key="1">
    <source>
        <dbReference type="ARBA" id="ARBA00006723"/>
    </source>
</evidence>
<dbReference type="PANTHER" id="PTHR35530">
    <property type="entry name" value="TAUTOMERASE-RELATED"/>
    <property type="match status" value="1"/>
</dbReference>
<comment type="caution">
    <text evidence="6">The sequence shown here is derived from an EMBL/GenBank/DDBJ whole genome shotgun (WGS) entry which is preliminary data.</text>
</comment>
<evidence type="ECO:0000256" key="3">
    <source>
        <dbReference type="PIRSR" id="PIRSR618191-1"/>
    </source>
</evidence>
<dbReference type="AlphaFoldDB" id="A0A4S4AQ39"/>
<dbReference type="Gene3D" id="3.30.429.10">
    <property type="entry name" value="Macrophage Migration Inhibitory Factor"/>
    <property type="match status" value="1"/>
</dbReference>
<evidence type="ECO:0000256" key="4">
    <source>
        <dbReference type="RuleBase" id="RU362032"/>
    </source>
</evidence>
<dbReference type="GO" id="GO:0016853">
    <property type="term" value="F:isomerase activity"/>
    <property type="evidence" value="ECO:0007669"/>
    <property type="project" value="UniProtKB-UniRule"/>
</dbReference>
<dbReference type="Proteomes" id="UP000308430">
    <property type="component" value="Unassembled WGS sequence"/>
</dbReference>
<dbReference type="PANTHER" id="PTHR35530:SF1">
    <property type="entry name" value="2-HYDROXYMUCONATE TAUTOMERASE"/>
    <property type="match status" value="1"/>
</dbReference>
<reference evidence="6 7" key="1">
    <citation type="submission" date="2019-04" db="EMBL/GenBank/DDBJ databases">
        <title>Azoarcus nasutitermitis sp. nov. isolated from termite nest.</title>
        <authorList>
            <person name="Lin S.-Y."/>
            <person name="Hameed A."/>
            <person name="Hsu Y.-H."/>
            <person name="Young C.-C."/>
        </authorList>
    </citation>
    <scope>NUCLEOTIDE SEQUENCE [LARGE SCALE GENOMIC DNA]</scope>
    <source>
        <strain evidence="6 7">CC-YHH838</strain>
    </source>
</reference>
<gene>
    <name evidence="6" type="ORF">E6C76_19485</name>
</gene>
<dbReference type="InterPro" id="IPR014347">
    <property type="entry name" value="Tautomerase/MIF_sf"/>
</dbReference>
<dbReference type="CDD" id="cd00491">
    <property type="entry name" value="4Oxalocrotonate_Tautomerase"/>
    <property type="match status" value="1"/>
</dbReference>
<proteinExistence type="inferred from homology"/>
<dbReference type="NCBIfam" id="NF002571">
    <property type="entry name" value="PRK02220.1"/>
    <property type="match status" value="1"/>
</dbReference>
<dbReference type="InterPro" id="IPR004370">
    <property type="entry name" value="4-OT-like_dom"/>
</dbReference>
<dbReference type="NCBIfam" id="TIGR00013">
    <property type="entry name" value="taut"/>
    <property type="match status" value="1"/>
</dbReference>
<keyword evidence="7" id="KW-1185">Reference proteome</keyword>
<dbReference type="InterPro" id="IPR018191">
    <property type="entry name" value="4-OT"/>
</dbReference>
<accession>A0A4S4AQ39</accession>
<protein>
    <recommendedName>
        <fullName evidence="4">Tautomerase</fullName>
        <ecNumber evidence="4">5.3.2.-</ecNumber>
    </recommendedName>
</protein>
<organism evidence="6 7">
    <name type="scientific">Pseudothauera nasutitermitis</name>
    <dbReference type="NCBI Taxonomy" id="2565930"/>
    <lineage>
        <taxon>Bacteria</taxon>
        <taxon>Pseudomonadati</taxon>
        <taxon>Pseudomonadota</taxon>
        <taxon>Betaproteobacteria</taxon>
        <taxon>Rhodocyclales</taxon>
        <taxon>Zoogloeaceae</taxon>
        <taxon>Pseudothauera</taxon>
    </lineage>
</organism>
<dbReference type="EMBL" id="SSOC01000008">
    <property type="protein sequence ID" value="THF61845.1"/>
    <property type="molecule type" value="Genomic_DNA"/>
</dbReference>
<evidence type="ECO:0000256" key="2">
    <source>
        <dbReference type="ARBA" id="ARBA00023235"/>
    </source>
</evidence>
<dbReference type="OrthoDB" id="8527422at2"/>
<name>A0A4S4AQ39_9RHOO</name>
<dbReference type="SUPFAM" id="SSF55331">
    <property type="entry name" value="Tautomerase/MIF"/>
    <property type="match status" value="1"/>
</dbReference>
<keyword evidence="2 4" id="KW-0413">Isomerase</keyword>
<sequence length="79" mass="8561">MARARAAGPSTARSTIMPFAQIYMIEGRTEEQKRAVIEKVTAALVEAVGAPKENVRVWVHDVPKENWGIAGVSAKSLGR</sequence>
<feature type="active site" description="Proton acceptor; via imino nitrogen" evidence="3">
    <location>
        <position position="18"/>
    </location>
</feature>
<dbReference type="RefSeq" id="WP_136349930.1">
    <property type="nucleotide sequence ID" value="NZ_SSOC01000008.1"/>
</dbReference>
<evidence type="ECO:0000259" key="5">
    <source>
        <dbReference type="Pfam" id="PF01361"/>
    </source>
</evidence>
<dbReference type="EC" id="5.3.2.-" evidence="4"/>
<evidence type="ECO:0000313" key="6">
    <source>
        <dbReference type="EMBL" id="THF61845.1"/>
    </source>
</evidence>